<organism evidence="2 3">
    <name type="scientific">Chitinophaga defluvii</name>
    <dbReference type="NCBI Taxonomy" id="3163343"/>
    <lineage>
        <taxon>Bacteria</taxon>
        <taxon>Pseudomonadati</taxon>
        <taxon>Bacteroidota</taxon>
        <taxon>Chitinophagia</taxon>
        <taxon>Chitinophagales</taxon>
        <taxon>Chitinophagaceae</taxon>
        <taxon>Chitinophaga</taxon>
    </lineage>
</organism>
<keyword evidence="3" id="KW-1185">Reference proteome</keyword>
<sequence length="179" mass="20186">MRFVKLFFISVVIFAIVIFLISLMFPSRLVIERTGVINAPMSKVYTVANDLKGWRAWNPWMIADSVAVINFSEPASGTGAYYTWESTKPGGGSGKVTVSDSNPQKGIYYHMDFSSMKSVYSGLEMKPSTDGSGTAIHWYLETDLGWLPWWKFRGFMGDKLFGPQMEEGLNRLRTICEQP</sequence>
<comment type="caution">
    <text evidence="2">The sequence shown here is derived from an EMBL/GenBank/DDBJ whole genome shotgun (WGS) entry which is preliminary data.</text>
</comment>
<gene>
    <name evidence="2" type="ORF">ABR189_12095</name>
</gene>
<proteinExistence type="predicted"/>
<keyword evidence="1" id="KW-1133">Transmembrane helix</keyword>
<dbReference type="InterPro" id="IPR019587">
    <property type="entry name" value="Polyketide_cyclase/dehydratase"/>
</dbReference>
<dbReference type="Proteomes" id="UP001549749">
    <property type="component" value="Unassembled WGS sequence"/>
</dbReference>
<dbReference type="Pfam" id="PF10604">
    <property type="entry name" value="Polyketide_cyc2"/>
    <property type="match status" value="1"/>
</dbReference>
<evidence type="ECO:0000256" key="1">
    <source>
        <dbReference type="SAM" id="Phobius"/>
    </source>
</evidence>
<dbReference type="RefSeq" id="WP_354660754.1">
    <property type="nucleotide sequence ID" value="NZ_JBEXAC010000001.1"/>
</dbReference>
<accession>A0ABV2T7I7</accession>
<dbReference type="EMBL" id="JBEXAC010000001">
    <property type="protein sequence ID" value="MET6998119.1"/>
    <property type="molecule type" value="Genomic_DNA"/>
</dbReference>
<evidence type="ECO:0000313" key="3">
    <source>
        <dbReference type="Proteomes" id="UP001549749"/>
    </source>
</evidence>
<keyword evidence="1" id="KW-0472">Membrane</keyword>
<keyword evidence="1" id="KW-0812">Transmembrane</keyword>
<dbReference type="Gene3D" id="3.30.530.20">
    <property type="match status" value="1"/>
</dbReference>
<dbReference type="InterPro" id="IPR023393">
    <property type="entry name" value="START-like_dom_sf"/>
</dbReference>
<reference evidence="2 3" key="1">
    <citation type="submission" date="2024-06" db="EMBL/GenBank/DDBJ databases">
        <title>Chitinophaga defluvii sp. nov., isolated from municipal sewage.</title>
        <authorList>
            <person name="Zhang L."/>
        </authorList>
    </citation>
    <scope>NUCLEOTIDE SEQUENCE [LARGE SCALE GENOMIC DNA]</scope>
    <source>
        <strain evidence="2 3">H8</strain>
    </source>
</reference>
<protein>
    <submittedName>
        <fullName evidence="2">SRPBCC family protein</fullName>
    </submittedName>
</protein>
<evidence type="ECO:0000313" key="2">
    <source>
        <dbReference type="EMBL" id="MET6998119.1"/>
    </source>
</evidence>
<feature type="transmembrane region" description="Helical" evidence="1">
    <location>
        <begin position="6"/>
        <end position="25"/>
    </location>
</feature>
<name>A0ABV2T7I7_9BACT</name>
<dbReference type="SUPFAM" id="SSF55961">
    <property type="entry name" value="Bet v1-like"/>
    <property type="match status" value="1"/>
</dbReference>